<organism evidence="1 2">
    <name type="scientific">Parvicella tangerina</name>
    <dbReference type="NCBI Taxonomy" id="2829795"/>
    <lineage>
        <taxon>Bacteria</taxon>
        <taxon>Pseudomonadati</taxon>
        <taxon>Bacteroidota</taxon>
        <taxon>Flavobacteriia</taxon>
        <taxon>Flavobacteriales</taxon>
        <taxon>Parvicellaceae</taxon>
        <taxon>Parvicella</taxon>
    </lineage>
</organism>
<dbReference type="InterPro" id="IPR029787">
    <property type="entry name" value="Nucleotide_cyclase"/>
</dbReference>
<reference evidence="1" key="1">
    <citation type="submission" date="2021-04" db="EMBL/GenBank/DDBJ databases">
        <authorList>
            <person name="Rodrigo-Torres L."/>
            <person name="Arahal R. D."/>
            <person name="Lucena T."/>
        </authorList>
    </citation>
    <scope>NUCLEOTIDE SEQUENCE</scope>
    <source>
        <strain evidence="1">AS29M-1</strain>
    </source>
</reference>
<name>A0A916JLS8_9FLAO</name>
<sequence length="305" mass="35246">MRVSKIKYKELLEAVNKFDKANINTAYATIPEENDLEEFLEELVLPDSFSNKSILGVDIFQYSQYELKKQTLIPFLFKLIQEAVFKNCVEGNGYLFQKYSESKLEKDFIPTGDGGFQILDTPLHAVSLAINYELFIRYYNSYHFYPKLRKIIGPISLRYSISTGAIFQFNDNYFGPGIINCARMLSKDNLNRCLMDQSTHDWFMHTMMGVENLQFVSIDDIATYPHFALYDKKELNGYEMIFPHDKDFAFQKIISTDVQQIGEIKAKHTTLNIYNLHLQFLGAIREAKDKPIVITIGNLNLSGID</sequence>
<gene>
    <name evidence="1" type="ORF">CRYO30217_00964</name>
</gene>
<evidence type="ECO:0000313" key="1">
    <source>
        <dbReference type="EMBL" id="CAG5079517.1"/>
    </source>
</evidence>
<dbReference type="Proteomes" id="UP000683507">
    <property type="component" value="Chromosome"/>
</dbReference>
<dbReference type="SUPFAM" id="SSF55073">
    <property type="entry name" value="Nucleotide cyclase"/>
    <property type="match status" value="1"/>
</dbReference>
<dbReference type="RefSeq" id="WP_258541185.1">
    <property type="nucleotide sequence ID" value="NZ_OU015584.1"/>
</dbReference>
<dbReference type="EMBL" id="OU015584">
    <property type="protein sequence ID" value="CAG5079517.1"/>
    <property type="molecule type" value="Genomic_DNA"/>
</dbReference>
<accession>A0A916JLS8</accession>
<evidence type="ECO:0000313" key="2">
    <source>
        <dbReference type="Proteomes" id="UP000683507"/>
    </source>
</evidence>
<proteinExistence type="predicted"/>
<protein>
    <submittedName>
        <fullName evidence="1">Uncharacterized protein</fullName>
    </submittedName>
</protein>
<keyword evidence="2" id="KW-1185">Reference proteome</keyword>
<dbReference type="KEGG" id="ptan:CRYO30217_00964"/>
<dbReference type="AlphaFoldDB" id="A0A916JLS8"/>